<name>A0A136JDR8_9PEZI</name>
<accession>A0A136JDR8</accession>
<proteinExistence type="predicted"/>
<dbReference type="InParanoid" id="A0A136JDR8"/>
<reference evidence="2" key="1">
    <citation type="submission" date="2016-02" db="EMBL/GenBank/DDBJ databases">
        <title>Draft genome sequence of Microdochium bolleyi, a fungal endophyte of beachgrass.</title>
        <authorList>
            <consortium name="DOE Joint Genome Institute"/>
            <person name="David A.S."/>
            <person name="May G."/>
            <person name="Haridas S."/>
            <person name="Lim J."/>
            <person name="Wang M."/>
            <person name="Labutti K."/>
            <person name="Lipzen A."/>
            <person name="Barry K."/>
            <person name="Grigoriev I.V."/>
        </authorList>
    </citation>
    <scope>NUCLEOTIDE SEQUENCE [LARGE SCALE GENOMIC DNA]</scope>
    <source>
        <strain evidence="2">J235TASD1</strain>
    </source>
</reference>
<evidence type="ECO:0000313" key="2">
    <source>
        <dbReference type="Proteomes" id="UP000070501"/>
    </source>
</evidence>
<organism evidence="1 2">
    <name type="scientific">Microdochium bolleyi</name>
    <dbReference type="NCBI Taxonomy" id="196109"/>
    <lineage>
        <taxon>Eukaryota</taxon>
        <taxon>Fungi</taxon>
        <taxon>Dikarya</taxon>
        <taxon>Ascomycota</taxon>
        <taxon>Pezizomycotina</taxon>
        <taxon>Sordariomycetes</taxon>
        <taxon>Xylariomycetidae</taxon>
        <taxon>Xylariales</taxon>
        <taxon>Microdochiaceae</taxon>
        <taxon>Microdochium</taxon>
    </lineage>
</organism>
<evidence type="ECO:0000313" key="1">
    <source>
        <dbReference type="EMBL" id="KXJ95292.1"/>
    </source>
</evidence>
<dbReference type="Proteomes" id="UP000070501">
    <property type="component" value="Unassembled WGS sequence"/>
</dbReference>
<sequence length="83" mass="8888">MHHATPNTRRPAPAMANTASSNNLLFRNRRLSVAAGLATAAAAFAAVRYKQASMSRNELRQRTAATAEQPNFYVSVDRSGGGI</sequence>
<keyword evidence="2" id="KW-1185">Reference proteome</keyword>
<dbReference type="AlphaFoldDB" id="A0A136JDR8"/>
<dbReference type="EMBL" id="KQ964246">
    <property type="protein sequence ID" value="KXJ95292.1"/>
    <property type="molecule type" value="Genomic_DNA"/>
</dbReference>
<dbReference type="OrthoDB" id="5210410at2759"/>
<protein>
    <submittedName>
        <fullName evidence="1">Uncharacterized protein</fullName>
    </submittedName>
</protein>
<gene>
    <name evidence="1" type="ORF">Micbo1qcDRAFT_230573</name>
</gene>